<organism evidence="10 11">
    <name type="scientific">Leptidea sinapis</name>
    <dbReference type="NCBI Taxonomy" id="189913"/>
    <lineage>
        <taxon>Eukaryota</taxon>
        <taxon>Metazoa</taxon>
        <taxon>Ecdysozoa</taxon>
        <taxon>Arthropoda</taxon>
        <taxon>Hexapoda</taxon>
        <taxon>Insecta</taxon>
        <taxon>Pterygota</taxon>
        <taxon>Neoptera</taxon>
        <taxon>Endopterygota</taxon>
        <taxon>Lepidoptera</taxon>
        <taxon>Glossata</taxon>
        <taxon>Ditrysia</taxon>
        <taxon>Papilionoidea</taxon>
        <taxon>Pieridae</taxon>
        <taxon>Dismorphiinae</taxon>
        <taxon>Leptidea</taxon>
    </lineage>
</organism>
<evidence type="ECO:0000256" key="8">
    <source>
        <dbReference type="SAM" id="Phobius"/>
    </source>
</evidence>
<proteinExistence type="predicted"/>
<dbReference type="InterPro" id="IPR036259">
    <property type="entry name" value="MFS_trans_sf"/>
</dbReference>
<evidence type="ECO:0000256" key="4">
    <source>
        <dbReference type="ARBA" id="ARBA00022597"/>
    </source>
</evidence>
<accession>A0A5E4QP75</accession>
<keyword evidence="4" id="KW-0762">Sugar transport</keyword>
<dbReference type="InterPro" id="IPR020846">
    <property type="entry name" value="MFS_dom"/>
</dbReference>
<feature type="transmembrane region" description="Helical" evidence="8">
    <location>
        <begin position="298"/>
        <end position="323"/>
    </location>
</feature>
<dbReference type="PANTHER" id="PTHR48021">
    <property type="match status" value="1"/>
</dbReference>
<feature type="transmembrane region" description="Helical" evidence="8">
    <location>
        <begin position="265"/>
        <end position="286"/>
    </location>
</feature>
<evidence type="ECO:0000313" key="10">
    <source>
        <dbReference type="EMBL" id="VVD00070.1"/>
    </source>
</evidence>
<evidence type="ECO:0000259" key="9">
    <source>
        <dbReference type="PROSITE" id="PS50850"/>
    </source>
</evidence>
<dbReference type="InterPro" id="IPR005828">
    <property type="entry name" value="MFS_sugar_transport-like"/>
</dbReference>
<feature type="domain" description="Major facilitator superfamily (MFS) profile" evidence="9">
    <location>
        <begin position="13"/>
        <end position="448"/>
    </location>
</feature>
<evidence type="ECO:0000256" key="7">
    <source>
        <dbReference type="ARBA" id="ARBA00023136"/>
    </source>
</evidence>
<feature type="transmembrane region" description="Helical" evidence="8">
    <location>
        <begin position="165"/>
        <end position="182"/>
    </location>
</feature>
<dbReference type="PROSITE" id="PS50850">
    <property type="entry name" value="MFS"/>
    <property type="match status" value="1"/>
</dbReference>
<feature type="transmembrane region" description="Helical" evidence="8">
    <location>
        <begin position="141"/>
        <end position="159"/>
    </location>
</feature>
<keyword evidence="11" id="KW-1185">Reference proteome</keyword>
<dbReference type="EMBL" id="FZQP02004444">
    <property type="protein sequence ID" value="VVD00070.1"/>
    <property type="molecule type" value="Genomic_DNA"/>
</dbReference>
<feature type="transmembrane region" description="Helical" evidence="8">
    <location>
        <begin position="7"/>
        <end position="30"/>
    </location>
</feature>
<dbReference type="PROSITE" id="PS00216">
    <property type="entry name" value="SUGAR_TRANSPORT_1"/>
    <property type="match status" value="1"/>
</dbReference>
<dbReference type="Gene3D" id="1.20.1250.20">
    <property type="entry name" value="MFS general substrate transporter like domains"/>
    <property type="match status" value="1"/>
</dbReference>
<feature type="transmembrane region" description="Helical" evidence="8">
    <location>
        <begin position="50"/>
        <end position="72"/>
    </location>
</feature>
<comment type="subcellular location">
    <subcellularLocation>
        <location evidence="1">Cell membrane</location>
        <topology evidence="1">Multi-pass membrane protein</topology>
    </subcellularLocation>
</comment>
<evidence type="ECO:0000256" key="5">
    <source>
        <dbReference type="ARBA" id="ARBA00022692"/>
    </source>
</evidence>
<name>A0A5E4QP75_9NEOP</name>
<keyword evidence="6 8" id="KW-1133">Transmembrane helix</keyword>
<keyword evidence="2" id="KW-0813">Transport</keyword>
<evidence type="ECO:0000256" key="2">
    <source>
        <dbReference type="ARBA" id="ARBA00022448"/>
    </source>
</evidence>
<evidence type="ECO:0000313" key="11">
    <source>
        <dbReference type="Proteomes" id="UP000324832"/>
    </source>
</evidence>
<keyword evidence="5 8" id="KW-0812">Transmembrane</keyword>
<dbReference type="Pfam" id="PF00083">
    <property type="entry name" value="Sugar_tr"/>
    <property type="match status" value="1"/>
</dbReference>
<feature type="transmembrane region" description="Helical" evidence="8">
    <location>
        <begin position="330"/>
        <end position="351"/>
    </location>
</feature>
<dbReference type="FunFam" id="1.20.1250.20:FF:000218">
    <property type="entry name" value="facilitated trehalose transporter Tret1"/>
    <property type="match status" value="1"/>
</dbReference>
<reference evidence="10 11" key="1">
    <citation type="submission" date="2017-07" db="EMBL/GenBank/DDBJ databases">
        <authorList>
            <person name="Talla V."/>
            <person name="Backstrom N."/>
        </authorList>
    </citation>
    <scope>NUCLEOTIDE SEQUENCE [LARGE SCALE GENOMIC DNA]</scope>
</reference>
<keyword evidence="7 8" id="KW-0472">Membrane</keyword>
<sequence>MGVKNQCYATLIVCYLCLTTGSMFTWPSSVIEVFGSPNTTLNRVMTDTEISLLGSLSSVSALITLPFSGFFLDTFGRKYTCIGLSILQVIGWTIVISFNYVETILAAMCISGLSFCIYLVVPMYTGEFCQNSIRGTTTSSVVMFFVIGWLVSYILGGYLEYHMMNYVSLIMSILCTLLLFYMRESPLYLMKNGLEQEAAATIAYYRNENVSSKEVQQEMENIRRALNPELDGTTSETEKLNPSSNREKLSTWEFLKKSRSTRRGLLLSLVLYSASVFQGQVVVQMYAEPLYSEAIPNISPTVCSIIFAVVNIFAAIVVIFLVDRAGRRPLMIYSSVCTAAFALALGSQIQFHWGPHWVTAVFMYLFCITYSTGAGSIPFTVSSEIFLPEIKNFAIIVSMEYFFFGFFIILFIFNPLVSVVGLSGVFYIFSIVCILTALFCTFYMPETKGLSVDAIQHLFVKPRCHRNKV</sequence>
<feature type="transmembrane region" description="Helical" evidence="8">
    <location>
        <begin position="393"/>
        <end position="413"/>
    </location>
</feature>
<feature type="transmembrane region" description="Helical" evidence="8">
    <location>
        <begin position="425"/>
        <end position="444"/>
    </location>
</feature>
<protein>
    <recommendedName>
        <fullName evidence="9">Major facilitator superfamily (MFS) profile domain-containing protein</fullName>
    </recommendedName>
</protein>
<dbReference type="AlphaFoldDB" id="A0A5E4QP75"/>
<dbReference type="PANTHER" id="PTHR48021:SF1">
    <property type="entry name" value="GH07001P-RELATED"/>
    <property type="match status" value="1"/>
</dbReference>
<feature type="transmembrane region" description="Helical" evidence="8">
    <location>
        <begin position="104"/>
        <end position="121"/>
    </location>
</feature>
<dbReference type="InterPro" id="IPR005829">
    <property type="entry name" value="Sugar_transporter_CS"/>
</dbReference>
<evidence type="ECO:0000256" key="6">
    <source>
        <dbReference type="ARBA" id="ARBA00022989"/>
    </source>
</evidence>
<dbReference type="GO" id="GO:0005886">
    <property type="term" value="C:plasma membrane"/>
    <property type="evidence" value="ECO:0007669"/>
    <property type="project" value="UniProtKB-SubCell"/>
</dbReference>
<dbReference type="Proteomes" id="UP000324832">
    <property type="component" value="Unassembled WGS sequence"/>
</dbReference>
<evidence type="ECO:0000256" key="1">
    <source>
        <dbReference type="ARBA" id="ARBA00004651"/>
    </source>
</evidence>
<evidence type="ECO:0000256" key="3">
    <source>
        <dbReference type="ARBA" id="ARBA00022475"/>
    </source>
</evidence>
<feature type="transmembrane region" description="Helical" evidence="8">
    <location>
        <begin position="357"/>
        <end position="381"/>
    </location>
</feature>
<dbReference type="GO" id="GO:0022857">
    <property type="term" value="F:transmembrane transporter activity"/>
    <property type="evidence" value="ECO:0007669"/>
    <property type="project" value="InterPro"/>
</dbReference>
<dbReference type="InterPro" id="IPR050549">
    <property type="entry name" value="MFS_Trehalose_Transporter"/>
</dbReference>
<dbReference type="SUPFAM" id="SSF103473">
    <property type="entry name" value="MFS general substrate transporter"/>
    <property type="match status" value="1"/>
</dbReference>
<keyword evidence="3" id="KW-1003">Cell membrane</keyword>
<gene>
    <name evidence="10" type="ORF">LSINAPIS_LOCUS10785</name>
</gene>
<feature type="transmembrane region" description="Helical" evidence="8">
    <location>
        <begin position="79"/>
        <end position="98"/>
    </location>
</feature>